<dbReference type="SUPFAM" id="SSF51556">
    <property type="entry name" value="Metallo-dependent hydrolases"/>
    <property type="match status" value="1"/>
</dbReference>
<organism evidence="1 2">
    <name type="scientific">Limosilactobacillus vaginalis</name>
    <dbReference type="NCBI Taxonomy" id="1633"/>
    <lineage>
        <taxon>Bacteria</taxon>
        <taxon>Bacillati</taxon>
        <taxon>Bacillota</taxon>
        <taxon>Bacilli</taxon>
        <taxon>Lactobacillales</taxon>
        <taxon>Lactobacillaceae</taxon>
        <taxon>Limosilactobacillus</taxon>
    </lineage>
</organism>
<evidence type="ECO:0008006" key="3">
    <source>
        <dbReference type="Google" id="ProtNLM"/>
    </source>
</evidence>
<name>A0ABT4K542_9LACO</name>
<dbReference type="Gene3D" id="3.20.20.140">
    <property type="entry name" value="Metal-dependent hydrolases"/>
    <property type="match status" value="1"/>
</dbReference>
<dbReference type="Proteomes" id="UP001527392">
    <property type="component" value="Unassembled WGS sequence"/>
</dbReference>
<keyword evidence="2" id="KW-1185">Reference proteome</keyword>
<dbReference type="InterPro" id="IPR032466">
    <property type="entry name" value="Metal_Hydrolase"/>
</dbReference>
<dbReference type="RefSeq" id="WP_225416008.1">
    <property type="nucleotide sequence ID" value="NZ_CATYSS010000033.1"/>
</dbReference>
<dbReference type="EMBL" id="JAKHMS010000002">
    <property type="protein sequence ID" value="MCZ3780775.1"/>
    <property type="molecule type" value="Genomic_DNA"/>
</dbReference>
<comment type="caution">
    <text evidence="1">The sequence shown here is derived from an EMBL/GenBank/DDBJ whole genome shotgun (WGS) entry which is preliminary data.</text>
</comment>
<gene>
    <name evidence="1" type="ORF">L2504_01235</name>
</gene>
<protein>
    <recommendedName>
        <fullName evidence="3">Amidohydrolase-related domain-containing protein</fullName>
    </recommendedName>
</protein>
<proteinExistence type="predicted"/>
<accession>A0ABT4K542</accession>
<sequence>MKKIALEEHFSTPESTKLWNDNGEASRNGKSYTEFVKNRLWADIDDYIDELNRLDIDHVVMSLTSPGVQGINDKDTAVKLAFNSNNEAYQHYVEGFPYKFSFLPQLHCRIPKKLLLRQNEQLQNSALRES</sequence>
<evidence type="ECO:0000313" key="1">
    <source>
        <dbReference type="EMBL" id="MCZ3780775.1"/>
    </source>
</evidence>
<reference evidence="1 2" key="1">
    <citation type="submission" date="2022-01" db="EMBL/GenBank/DDBJ databases">
        <title>VMRC isolate genome collection.</title>
        <authorList>
            <person name="France M."/>
            <person name="Rutt L."/>
            <person name="Humphrys M."/>
            <person name="Ravel J."/>
        </authorList>
    </citation>
    <scope>NUCLEOTIDE SEQUENCE [LARGE SCALE GENOMIC DNA]</scope>
    <source>
        <strain evidence="1 2">C0030B4</strain>
    </source>
</reference>
<evidence type="ECO:0000313" key="2">
    <source>
        <dbReference type="Proteomes" id="UP001527392"/>
    </source>
</evidence>